<dbReference type="Proteomes" id="UP000051260">
    <property type="component" value="Unassembled WGS sequence"/>
</dbReference>
<protein>
    <recommendedName>
        <fullName evidence="1">CBU-0592-like domain-containing protein</fullName>
    </recommendedName>
</protein>
<keyword evidence="3" id="KW-1185">Reference proteome</keyword>
<dbReference type="NCBIfam" id="NF047864">
    <property type="entry name" value="CBU_0592_membra"/>
    <property type="match status" value="1"/>
</dbReference>
<evidence type="ECO:0000313" key="3">
    <source>
        <dbReference type="Proteomes" id="UP000051260"/>
    </source>
</evidence>
<dbReference type="InterPro" id="IPR058058">
    <property type="entry name" value="CBU_0592-like"/>
</dbReference>
<reference evidence="3" key="1">
    <citation type="submission" date="2015-09" db="EMBL/GenBank/DDBJ databases">
        <authorList>
            <person name="Rodrigo-Torres L."/>
            <person name="Arahal D.R."/>
        </authorList>
    </citation>
    <scope>NUCLEOTIDE SEQUENCE [LARGE SCALE GENOMIC DNA]</scope>
    <source>
        <strain evidence="3">CECT 5091</strain>
    </source>
</reference>
<dbReference type="EMBL" id="CYUD01000007">
    <property type="protein sequence ID" value="CUK03264.1"/>
    <property type="molecule type" value="Genomic_DNA"/>
</dbReference>
<evidence type="ECO:0000313" key="2">
    <source>
        <dbReference type="EMBL" id="CUK03264.1"/>
    </source>
</evidence>
<evidence type="ECO:0000259" key="1">
    <source>
        <dbReference type="Pfam" id="PF26604"/>
    </source>
</evidence>
<dbReference type="AlphaFoldDB" id="A0A0N7M9T6"/>
<gene>
    <name evidence="2" type="ORF">RUE5091_02477</name>
</gene>
<sequence>MVGVYYLATCNILPADKIVFNASNIAGGSLVMLPLVYRHNPEAIVMEITFLGFAL</sequence>
<feature type="domain" description="CBU-0592-like" evidence="1">
    <location>
        <begin position="2"/>
        <end position="55"/>
    </location>
</feature>
<organism evidence="2 3">
    <name type="scientific">Ruegeria denitrificans</name>
    <dbReference type="NCBI Taxonomy" id="1715692"/>
    <lineage>
        <taxon>Bacteria</taxon>
        <taxon>Pseudomonadati</taxon>
        <taxon>Pseudomonadota</taxon>
        <taxon>Alphaproteobacteria</taxon>
        <taxon>Rhodobacterales</taxon>
        <taxon>Roseobacteraceae</taxon>
        <taxon>Ruegeria</taxon>
    </lineage>
</organism>
<dbReference type="Pfam" id="PF26604">
    <property type="entry name" value="CBU_0592"/>
    <property type="match status" value="1"/>
</dbReference>
<name>A0A0N7M9T6_9RHOB</name>
<accession>A0A0N7M9T6</accession>
<proteinExistence type="predicted"/>